<gene>
    <name evidence="3" type="ORF">ATL51_4744</name>
    <name evidence="2" type="ORF">HDA37_001703</name>
</gene>
<reference evidence="2 5" key="1">
    <citation type="submission" date="2020-07" db="EMBL/GenBank/DDBJ databases">
        <title>Sequencing the genomes of 1000 actinobacteria strains.</title>
        <authorList>
            <person name="Klenk H.-P."/>
        </authorList>
    </citation>
    <scope>NUCLEOTIDE SEQUENCE [LARGE SCALE GENOMIC DNA]</scope>
    <source>
        <strain evidence="3 4">DSM 44104</strain>
        <strain evidence="2 5">DSM 44749</strain>
    </source>
</reference>
<dbReference type="EMBL" id="JACCCZ010000001">
    <property type="protein sequence ID" value="NYG01418.1"/>
    <property type="molecule type" value="Genomic_DNA"/>
</dbReference>
<dbReference type="RefSeq" id="WP_073578221.1">
    <property type="nucleotide sequence ID" value="NZ_BAAAJZ010000002.1"/>
</dbReference>
<feature type="compositionally biased region" description="Polar residues" evidence="1">
    <location>
        <begin position="1"/>
        <end position="13"/>
    </location>
</feature>
<evidence type="ECO:0000313" key="2">
    <source>
        <dbReference type="EMBL" id="NYG01418.1"/>
    </source>
</evidence>
<proteinExistence type="predicted"/>
<sequence length="91" mass="10009">MQQAVGNDPTTASDGPAVEETTVHPEKTPSPDARHFPQTLVAMDPPTLPAAHLTPPPAEFRQFPAPQRSVPGHPSLRSRLRRVLLFWRRGS</sequence>
<protein>
    <submittedName>
        <fullName evidence="2">Uncharacterized protein</fullName>
    </submittedName>
</protein>
<feature type="compositionally biased region" description="Basic and acidic residues" evidence="1">
    <location>
        <begin position="21"/>
        <end position="35"/>
    </location>
</feature>
<feature type="region of interest" description="Disordered" evidence="1">
    <location>
        <begin position="1"/>
        <end position="74"/>
    </location>
</feature>
<organism evidence="2 5">
    <name type="scientific">Pseudonocardia alni</name>
    <name type="common">Amycolata alni</name>
    <dbReference type="NCBI Taxonomy" id="33907"/>
    <lineage>
        <taxon>Bacteria</taxon>
        <taxon>Bacillati</taxon>
        <taxon>Actinomycetota</taxon>
        <taxon>Actinomycetes</taxon>
        <taxon>Pseudonocardiales</taxon>
        <taxon>Pseudonocardiaceae</taxon>
        <taxon>Pseudonocardia</taxon>
    </lineage>
</organism>
<dbReference type="Proteomes" id="UP000549695">
    <property type="component" value="Unassembled WGS sequence"/>
</dbReference>
<evidence type="ECO:0000313" key="5">
    <source>
        <dbReference type="Proteomes" id="UP000549695"/>
    </source>
</evidence>
<dbReference type="Proteomes" id="UP000232453">
    <property type="component" value="Unassembled WGS sequence"/>
</dbReference>
<dbReference type="GeneID" id="98051484"/>
<comment type="caution">
    <text evidence="2">The sequence shown here is derived from an EMBL/GenBank/DDBJ whole genome shotgun (WGS) entry which is preliminary data.</text>
</comment>
<evidence type="ECO:0000313" key="3">
    <source>
        <dbReference type="EMBL" id="PKB32993.1"/>
    </source>
</evidence>
<evidence type="ECO:0000313" key="4">
    <source>
        <dbReference type="Proteomes" id="UP000232453"/>
    </source>
</evidence>
<dbReference type="AlphaFoldDB" id="A0A852VWU0"/>
<dbReference type="EMBL" id="PHUJ01000003">
    <property type="protein sequence ID" value="PKB32993.1"/>
    <property type="molecule type" value="Genomic_DNA"/>
</dbReference>
<accession>A0AA44ZRF2</accession>
<accession>A0A852VWU0</accession>
<keyword evidence="5" id="KW-1185">Reference proteome</keyword>
<evidence type="ECO:0000256" key="1">
    <source>
        <dbReference type="SAM" id="MobiDB-lite"/>
    </source>
</evidence>
<name>A0A852VWU0_PSEA5</name>